<evidence type="ECO:0000256" key="1">
    <source>
        <dbReference type="ARBA" id="ARBA00022553"/>
    </source>
</evidence>
<organism evidence="4 5">
    <name type="scientific">Lacibacter cauensis</name>
    <dbReference type="NCBI Taxonomy" id="510947"/>
    <lineage>
        <taxon>Bacteria</taxon>
        <taxon>Pseudomonadati</taxon>
        <taxon>Bacteroidota</taxon>
        <taxon>Chitinophagia</taxon>
        <taxon>Chitinophagales</taxon>
        <taxon>Chitinophagaceae</taxon>
        <taxon>Lacibacter</taxon>
    </lineage>
</organism>
<dbReference type="InterPro" id="IPR001789">
    <property type="entry name" value="Sig_transdc_resp-reg_receiver"/>
</dbReference>
<dbReference type="PANTHER" id="PTHR44591">
    <property type="entry name" value="STRESS RESPONSE REGULATOR PROTEIN 1"/>
    <property type="match status" value="1"/>
</dbReference>
<dbReference type="OrthoDB" id="9789181at2"/>
<name>A0A562SJ48_9BACT</name>
<feature type="domain" description="Response regulatory" evidence="3">
    <location>
        <begin position="1"/>
        <end position="117"/>
    </location>
</feature>
<evidence type="ECO:0000313" key="4">
    <source>
        <dbReference type="EMBL" id="TWI81113.1"/>
    </source>
</evidence>
<dbReference type="Proteomes" id="UP000316167">
    <property type="component" value="Unassembled WGS sequence"/>
</dbReference>
<feature type="modified residue" description="4-aspartylphosphate" evidence="2">
    <location>
        <position position="52"/>
    </location>
</feature>
<evidence type="ECO:0000259" key="3">
    <source>
        <dbReference type="PROSITE" id="PS50110"/>
    </source>
</evidence>
<evidence type="ECO:0000313" key="5">
    <source>
        <dbReference type="Proteomes" id="UP000316167"/>
    </source>
</evidence>
<sequence>MVLIVDDNVSYTERMVEILSEDFQSVRFYTAASFEDAVPFIDSIDLQVAMLDINLPGKSGIDLLNYIKNNKKPCRVIMITNQAFDSYRRKCLELGAEHFLDKTSDFEKIPVLLAEMLEN</sequence>
<dbReference type="InterPro" id="IPR050595">
    <property type="entry name" value="Bact_response_regulator"/>
</dbReference>
<dbReference type="PANTHER" id="PTHR44591:SF3">
    <property type="entry name" value="RESPONSE REGULATORY DOMAIN-CONTAINING PROTEIN"/>
    <property type="match status" value="1"/>
</dbReference>
<dbReference type="InterPro" id="IPR011006">
    <property type="entry name" value="CheY-like_superfamily"/>
</dbReference>
<reference evidence="4 5" key="1">
    <citation type="journal article" date="2015" name="Stand. Genomic Sci.">
        <title>Genomic Encyclopedia of Bacterial and Archaeal Type Strains, Phase III: the genomes of soil and plant-associated and newly described type strains.</title>
        <authorList>
            <person name="Whitman W.B."/>
            <person name="Woyke T."/>
            <person name="Klenk H.P."/>
            <person name="Zhou Y."/>
            <person name="Lilburn T.G."/>
            <person name="Beck B.J."/>
            <person name="De Vos P."/>
            <person name="Vandamme P."/>
            <person name="Eisen J.A."/>
            <person name="Garrity G."/>
            <person name="Hugenholtz P."/>
            <person name="Kyrpides N.C."/>
        </authorList>
    </citation>
    <scope>NUCLEOTIDE SEQUENCE [LARGE SCALE GENOMIC DNA]</scope>
    <source>
        <strain evidence="4 5">CGMCC 1.7271</strain>
    </source>
</reference>
<dbReference type="PROSITE" id="PS50110">
    <property type="entry name" value="RESPONSE_REGULATORY"/>
    <property type="match status" value="1"/>
</dbReference>
<protein>
    <submittedName>
        <fullName evidence="4">Two-component system response regulator RegA</fullName>
    </submittedName>
</protein>
<keyword evidence="1 2" id="KW-0597">Phosphoprotein</keyword>
<dbReference type="GO" id="GO:0000160">
    <property type="term" value="P:phosphorelay signal transduction system"/>
    <property type="evidence" value="ECO:0007669"/>
    <property type="project" value="InterPro"/>
</dbReference>
<dbReference type="SUPFAM" id="SSF52172">
    <property type="entry name" value="CheY-like"/>
    <property type="match status" value="1"/>
</dbReference>
<dbReference type="Pfam" id="PF00072">
    <property type="entry name" value="Response_reg"/>
    <property type="match status" value="1"/>
</dbReference>
<evidence type="ECO:0000256" key="2">
    <source>
        <dbReference type="PROSITE-ProRule" id="PRU00169"/>
    </source>
</evidence>
<comment type="caution">
    <text evidence="4">The sequence shown here is derived from an EMBL/GenBank/DDBJ whole genome shotgun (WGS) entry which is preliminary data.</text>
</comment>
<dbReference type="EMBL" id="VLLE01000004">
    <property type="protein sequence ID" value="TWI81113.1"/>
    <property type="molecule type" value="Genomic_DNA"/>
</dbReference>
<gene>
    <name evidence="4" type="ORF">IQ13_2127</name>
</gene>
<dbReference type="SMART" id="SM00448">
    <property type="entry name" value="REC"/>
    <property type="match status" value="1"/>
</dbReference>
<keyword evidence="5" id="KW-1185">Reference proteome</keyword>
<dbReference type="Gene3D" id="3.40.50.2300">
    <property type="match status" value="1"/>
</dbReference>
<dbReference type="CDD" id="cd00156">
    <property type="entry name" value="REC"/>
    <property type="match status" value="1"/>
</dbReference>
<proteinExistence type="predicted"/>
<accession>A0A562SJ48</accession>
<dbReference type="AlphaFoldDB" id="A0A562SJ48"/>